<comment type="caution">
    <text evidence="2">The sequence shown here is derived from an EMBL/GenBank/DDBJ whole genome shotgun (WGS) entry which is preliminary data.</text>
</comment>
<dbReference type="RefSeq" id="WP_368409005.1">
    <property type="nucleotide sequence ID" value="NZ_JALLGW010000001.1"/>
</dbReference>
<sequence>MTRTTRRSGANYSEEDCSDNRYLIGFDPETDSISQTVIAGVAALTDTPWRDCPVFYETMDPDALDALFDTHPDGTERPGQWAIEFTYAECAVQITAGGYIALTPLSGTAE</sequence>
<dbReference type="EMBL" id="JBHSQH010000001">
    <property type="protein sequence ID" value="MFC5972410.1"/>
    <property type="molecule type" value="Genomic_DNA"/>
</dbReference>
<dbReference type="Pfam" id="PF18545">
    <property type="entry name" value="HalOD1"/>
    <property type="match status" value="1"/>
</dbReference>
<evidence type="ECO:0000313" key="2">
    <source>
        <dbReference type="EMBL" id="MFC5972410.1"/>
    </source>
</evidence>
<protein>
    <submittedName>
        <fullName evidence="2">HalOD1 output domain-containing protein</fullName>
    </submittedName>
</protein>
<keyword evidence="3" id="KW-1185">Reference proteome</keyword>
<dbReference type="AlphaFoldDB" id="A0ABD5RPE2"/>
<organism evidence="2 3">
    <name type="scientific">Halomarina salina</name>
    <dbReference type="NCBI Taxonomy" id="1872699"/>
    <lineage>
        <taxon>Archaea</taxon>
        <taxon>Methanobacteriati</taxon>
        <taxon>Methanobacteriota</taxon>
        <taxon>Stenosarchaea group</taxon>
        <taxon>Halobacteria</taxon>
        <taxon>Halobacteriales</taxon>
        <taxon>Natronomonadaceae</taxon>
        <taxon>Halomarina</taxon>
    </lineage>
</organism>
<gene>
    <name evidence="2" type="ORF">ACFPYI_13800</name>
</gene>
<feature type="domain" description="Halobacterial output" evidence="1">
    <location>
        <begin position="30"/>
        <end position="104"/>
    </location>
</feature>
<evidence type="ECO:0000259" key="1">
    <source>
        <dbReference type="Pfam" id="PF18545"/>
    </source>
</evidence>
<evidence type="ECO:0000313" key="3">
    <source>
        <dbReference type="Proteomes" id="UP001596099"/>
    </source>
</evidence>
<dbReference type="Proteomes" id="UP001596099">
    <property type="component" value="Unassembled WGS sequence"/>
</dbReference>
<name>A0ABD5RPE2_9EURY</name>
<accession>A0ABD5RPE2</accession>
<proteinExistence type="predicted"/>
<reference evidence="2 3" key="1">
    <citation type="journal article" date="2019" name="Int. J. Syst. Evol. Microbiol.">
        <title>The Global Catalogue of Microorganisms (GCM) 10K type strain sequencing project: providing services to taxonomists for standard genome sequencing and annotation.</title>
        <authorList>
            <consortium name="The Broad Institute Genomics Platform"/>
            <consortium name="The Broad Institute Genome Sequencing Center for Infectious Disease"/>
            <person name="Wu L."/>
            <person name="Ma J."/>
        </authorList>
    </citation>
    <scope>NUCLEOTIDE SEQUENCE [LARGE SCALE GENOMIC DNA]</scope>
    <source>
        <strain evidence="2 3">CGMCC 1.12543</strain>
    </source>
</reference>
<dbReference type="InterPro" id="IPR040624">
    <property type="entry name" value="HalOD1"/>
</dbReference>